<dbReference type="InterPro" id="IPR006379">
    <property type="entry name" value="HAD-SF_hydro_IIB"/>
</dbReference>
<dbReference type="NCBIfam" id="TIGR00099">
    <property type="entry name" value="Cof-subfamily"/>
    <property type="match status" value="1"/>
</dbReference>
<dbReference type="InterPro" id="IPR036412">
    <property type="entry name" value="HAD-like_sf"/>
</dbReference>
<dbReference type="GO" id="GO:0005829">
    <property type="term" value="C:cytosol"/>
    <property type="evidence" value="ECO:0007669"/>
    <property type="project" value="TreeGrafter"/>
</dbReference>
<reference evidence="2" key="1">
    <citation type="submission" date="2019-05" db="EMBL/GenBank/DDBJ databases">
        <title>Complete genome sequencing of Absiella argi strain JCM 30884.</title>
        <authorList>
            <person name="Sakamoto M."/>
            <person name="Murakami T."/>
            <person name="Mori H."/>
        </authorList>
    </citation>
    <scope>NUCLEOTIDE SEQUENCE [LARGE SCALE GENOMIC DNA]</scope>
    <source>
        <strain evidence="2">JCM 30884</strain>
    </source>
</reference>
<dbReference type="GO" id="GO:0016791">
    <property type="term" value="F:phosphatase activity"/>
    <property type="evidence" value="ECO:0007669"/>
    <property type="project" value="TreeGrafter"/>
</dbReference>
<sequence>MKQEIKLIVTDLDGTFLNEDKKVSAANKQAIASCRQKGMQFAIASGRPLEPVLELMKEWGIEEHCDYVLAMNGAEIFDCHTKDKESFYQLPADVIKNIMKHYENMNVRFYLFDKNIRYVNYSDDETKKAAEVFGEIEVQTDMFALCSRPFTKLIVECDPEDMSIVEKHGQEYQSDSCTCFKSAPNLFEFVDPRVNKSYGLKQLCERKGFSMKEVLAFGDTSNDVEMLKDAGVGVWMSNGTQDAKEVANAYTLTNEEDGVAVYLNTHIL</sequence>
<dbReference type="AlphaFoldDB" id="A0A6N4THF9"/>
<proteinExistence type="predicted"/>
<dbReference type="Pfam" id="PF08282">
    <property type="entry name" value="Hydrolase_3"/>
    <property type="match status" value="1"/>
</dbReference>
<organism evidence="1 2">
    <name type="scientific">Amedibacterium intestinale</name>
    <dbReference type="NCBI Taxonomy" id="2583452"/>
    <lineage>
        <taxon>Bacteria</taxon>
        <taxon>Bacillati</taxon>
        <taxon>Bacillota</taxon>
        <taxon>Erysipelotrichia</taxon>
        <taxon>Erysipelotrichales</taxon>
        <taxon>Erysipelotrichaceae</taxon>
        <taxon>Amedibacterium</taxon>
    </lineage>
</organism>
<dbReference type="GO" id="GO:0000287">
    <property type="term" value="F:magnesium ion binding"/>
    <property type="evidence" value="ECO:0007669"/>
    <property type="project" value="TreeGrafter"/>
</dbReference>
<keyword evidence="2" id="KW-1185">Reference proteome</keyword>
<dbReference type="InterPro" id="IPR023214">
    <property type="entry name" value="HAD_sf"/>
</dbReference>
<dbReference type="SFLD" id="SFLDS00003">
    <property type="entry name" value="Haloacid_Dehalogenase"/>
    <property type="match status" value="1"/>
</dbReference>
<dbReference type="RefSeq" id="WP_118277675.1">
    <property type="nucleotide sequence ID" value="NZ_AP019695.1"/>
</dbReference>
<dbReference type="NCBIfam" id="TIGR01484">
    <property type="entry name" value="HAD-SF-IIB"/>
    <property type="match status" value="1"/>
</dbReference>
<evidence type="ECO:0000313" key="2">
    <source>
        <dbReference type="Proteomes" id="UP000464754"/>
    </source>
</evidence>
<accession>A0A6N4THF9</accession>
<gene>
    <name evidence="1" type="primary">yidA</name>
    <name evidence="1" type="ORF">Aargi30884_10920</name>
</gene>
<dbReference type="CDD" id="cd07516">
    <property type="entry name" value="HAD_Pase"/>
    <property type="match status" value="1"/>
</dbReference>
<dbReference type="Gene3D" id="3.40.50.1000">
    <property type="entry name" value="HAD superfamily/HAD-like"/>
    <property type="match status" value="1"/>
</dbReference>
<dbReference type="SUPFAM" id="SSF56784">
    <property type="entry name" value="HAD-like"/>
    <property type="match status" value="1"/>
</dbReference>
<dbReference type="Gene3D" id="3.30.1240.10">
    <property type="match status" value="1"/>
</dbReference>
<dbReference type="SFLD" id="SFLDG01140">
    <property type="entry name" value="C2.B:_Phosphomannomutase_and_P"/>
    <property type="match status" value="1"/>
</dbReference>
<dbReference type="KEGG" id="aarg:Aargi30884_10920"/>
<dbReference type="InterPro" id="IPR000150">
    <property type="entry name" value="Cof"/>
</dbReference>
<dbReference type="EMBL" id="AP019695">
    <property type="protein sequence ID" value="BBK22189.1"/>
    <property type="molecule type" value="Genomic_DNA"/>
</dbReference>
<dbReference type="Proteomes" id="UP000464754">
    <property type="component" value="Chromosome"/>
</dbReference>
<keyword evidence="1" id="KW-0378">Hydrolase</keyword>
<dbReference type="PANTHER" id="PTHR10000">
    <property type="entry name" value="PHOSPHOSERINE PHOSPHATASE"/>
    <property type="match status" value="1"/>
</dbReference>
<evidence type="ECO:0000313" key="1">
    <source>
        <dbReference type="EMBL" id="BBK22189.1"/>
    </source>
</evidence>
<dbReference type="PANTHER" id="PTHR10000:SF8">
    <property type="entry name" value="HAD SUPERFAMILY HYDROLASE-LIKE, TYPE 3"/>
    <property type="match status" value="1"/>
</dbReference>
<protein>
    <submittedName>
        <fullName evidence="1">Hydrolase</fullName>
    </submittedName>
</protein>
<name>A0A6N4THF9_9FIRM</name>